<feature type="binding site" evidence="15">
    <location>
        <position position="458"/>
    </location>
    <ligand>
        <name>substrate</name>
    </ligand>
</feature>
<feature type="binding site" evidence="15">
    <location>
        <position position="517"/>
    </location>
    <ligand>
        <name>substrate</name>
    </ligand>
</feature>
<geneLocation type="plasmid" evidence="21">
    <name>hdiap1</name>
</geneLocation>
<evidence type="ECO:0000256" key="11">
    <source>
        <dbReference type="ARBA" id="ARBA00023052"/>
    </source>
</evidence>
<feature type="binding site" evidence="16">
    <location>
        <position position="156"/>
    </location>
    <ligand>
        <name>thiamine diphosphate</name>
        <dbReference type="ChEBI" id="CHEBI:58937"/>
    </ligand>
</feature>
<evidence type="ECO:0000313" key="21">
    <source>
        <dbReference type="Proteomes" id="UP000223606"/>
    </source>
</evidence>
<feature type="active site" description="Proton donor" evidence="14">
    <location>
        <position position="408"/>
    </location>
</feature>
<dbReference type="Gene3D" id="3.40.50.920">
    <property type="match status" value="1"/>
</dbReference>
<comment type="cofactor">
    <cofactor evidence="16">
        <name>thiamine diphosphate</name>
        <dbReference type="ChEBI" id="CHEBI:58937"/>
    </cofactor>
    <text evidence="16">Binds 1 thiamine pyrophosphate per subunit. During the reaction, the substrate forms a covalent intermediate with the cofactor.</text>
</comment>
<comment type="cofactor">
    <cofactor evidence="2">
        <name>Mn(2+)</name>
        <dbReference type="ChEBI" id="CHEBI:29035"/>
    </cofactor>
</comment>
<keyword evidence="20" id="KW-0614">Plasmid</keyword>
<keyword evidence="8 17" id="KW-0479">Metal-binding</keyword>
<evidence type="ECO:0000256" key="16">
    <source>
        <dbReference type="PIRSR" id="PIRSR605478-3"/>
    </source>
</evidence>
<feature type="domain" description="Transketolase-like pyrimidine-binding" evidence="19">
    <location>
        <begin position="352"/>
        <end position="522"/>
    </location>
</feature>
<feature type="binding site" evidence="15">
    <location>
        <position position="352"/>
    </location>
    <ligand>
        <name>substrate</name>
    </ligand>
</feature>
<dbReference type="Pfam" id="PF02779">
    <property type="entry name" value="Transket_pyr"/>
    <property type="match status" value="1"/>
</dbReference>
<dbReference type="Pfam" id="PF22613">
    <property type="entry name" value="Transketolase_C_1"/>
    <property type="match status" value="1"/>
</dbReference>
<dbReference type="InterPro" id="IPR029061">
    <property type="entry name" value="THDP-binding"/>
</dbReference>
<dbReference type="GO" id="GO:0005829">
    <property type="term" value="C:cytosol"/>
    <property type="evidence" value="ECO:0007669"/>
    <property type="project" value="TreeGrafter"/>
</dbReference>
<feature type="binding site" evidence="16">
    <location>
        <position position="185"/>
    </location>
    <ligand>
        <name>thiamine diphosphate</name>
        <dbReference type="ChEBI" id="CHEBI:58937"/>
    </ligand>
</feature>
<feature type="binding site" evidence="17">
    <location>
        <position position="185"/>
    </location>
    <ligand>
        <name>Mg(2+)</name>
        <dbReference type="ChEBI" id="CHEBI:18420"/>
    </ligand>
</feature>
<evidence type="ECO:0000256" key="10">
    <source>
        <dbReference type="ARBA" id="ARBA00022842"/>
    </source>
</evidence>
<dbReference type="CDD" id="cd07033">
    <property type="entry name" value="TPP_PYR_DXS_TK_like"/>
    <property type="match status" value="1"/>
</dbReference>
<dbReference type="EMBL" id="LT960615">
    <property type="protein sequence ID" value="SON58458.1"/>
    <property type="molecule type" value="Genomic_DNA"/>
</dbReference>
<evidence type="ECO:0000256" key="4">
    <source>
        <dbReference type="ARBA" id="ARBA00007131"/>
    </source>
</evidence>
<dbReference type="KEGG" id="hdi:HDIA_P0049"/>
<dbReference type="GO" id="GO:0006098">
    <property type="term" value="P:pentose-phosphate shunt"/>
    <property type="evidence" value="ECO:0007669"/>
    <property type="project" value="TreeGrafter"/>
</dbReference>
<evidence type="ECO:0000313" key="20">
    <source>
        <dbReference type="EMBL" id="SON58458.1"/>
    </source>
</evidence>
<comment type="cofactor">
    <cofactor evidence="17">
        <name>Mg(2+)</name>
        <dbReference type="ChEBI" id="CHEBI:18420"/>
    </cofactor>
    <text evidence="17">Binds 1 Mg(2+) ion per subunit. Can also utilize other divalent metal cations, such as Ca(2+), Mn(2+) and Co(2+).</text>
</comment>
<dbReference type="FunFam" id="3.40.50.970:FF:000045">
    <property type="entry name" value="Transketolase"/>
    <property type="match status" value="1"/>
</dbReference>
<dbReference type="InterPro" id="IPR009014">
    <property type="entry name" value="Transketo_C/PFOR_II"/>
</dbReference>
<reference evidence="21" key="1">
    <citation type="submission" date="2017-09" db="EMBL/GenBank/DDBJ databases">
        <title>Genome sequence of Nannocystis excedens DSM 71.</title>
        <authorList>
            <person name="Blom J."/>
        </authorList>
    </citation>
    <scope>NUCLEOTIDE SEQUENCE [LARGE SCALE GENOMIC DNA]</scope>
    <source>
        <strain evidence="21">type strain: E19</strain>
        <plasmid evidence="21">hdiap1</plasmid>
    </source>
</reference>
<dbReference type="Gene3D" id="3.40.50.970">
    <property type="match status" value="2"/>
</dbReference>
<feature type="site" description="Important for catalytic activity" evidence="18">
    <location>
        <position position="28"/>
    </location>
</feature>
<feature type="binding site" evidence="15">
    <location>
        <position position="28"/>
    </location>
    <ligand>
        <name>substrate</name>
    </ligand>
</feature>
<proteinExistence type="inferred from homology"/>
<keyword evidence="10 17" id="KW-0460">Magnesium</keyword>
<dbReference type="AlphaFoldDB" id="A0A2C9DE64"/>
<evidence type="ECO:0000256" key="17">
    <source>
        <dbReference type="PIRSR" id="PIRSR605478-4"/>
    </source>
</evidence>
<dbReference type="OrthoDB" id="8732661at2"/>
<dbReference type="PANTHER" id="PTHR43522:SF2">
    <property type="entry name" value="TRANSKETOLASE 1-RELATED"/>
    <property type="match status" value="1"/>
</dbReference>
<name>A0A2C9DE64_9HYPH</name>
<dbReference type="InterPro" id="IPR055152">
    <property type="entry name" value="Transketolase-like_C_2"/>
</dbReference>
<keyword evidence="7 20" id="KW-0808">Transferase</keyword>
<comment type="subunit">
    <text evidence="5">Homodimer.</text>
</comment>
<feature type="binding site" evidence="16">
    <location>
        <position position="68"/>
    </location>
    <ligand>
        <name>thiamine diphosphate</name>
        <dbReference type="ChEBI" id="CHEBI:58937"/>
    </ligand>
</feature>
<evidence type="ECO:0000259" key="19">
    <source>
        <dbReference type="SMART" id="SM00861"/>
    </source>
</evidence>
<comment type="cofactor">
    <cofactor evidence="1">
        <name>Ca(2+)</name>
        <dbReference type="ChEBI" id="CHEBI:29108"/>
    </cofactor>
</comment>
<evidence type="ECO:0000256" key="8">
    <source>
        <dbReference type="ARBA" id="ARBA00022723"/>
    </source>
</evidence>
<comment type="catalytic activity">
    <reaction evidence="12">
        <text>D-sedoheptulose 7-phosphate + D-glyceraldehyde 3-phosphate = aldehydo-D-ribose 5-phosphate + D-xylulose 5-phosphate</text>
        <dbReference type="Rhea" id="RHEA:10508"/>
        <dbReference type="ChEBI" id="CHEBI:57483"/>
        <dbReference type="ChEBI" id="CHEBI:57737"/>
        <dbReference type="ChEBI" id="CHEBI:58273"/>
        <dbReference type="ChEBI" id="CHEBI:59776"/>
        <dbReference type="EC" id="2.2.1.1"/>
    </reaction>
</comment>
<comment type="cofactor">
    <cofactor evidence="3">
        <name>Co(2+)</name>
        <dbReference type="ChEBI" id="CHEBI:48828"/>
    </cofactor>
</comment>
<organism evidence="20 21">
    <name type="scientific">Hartmannibacter diazotrophicus</name>
    <dbReference type="NCBI Taxonomy" id="1482074"/>
    <lineage>
        <taxon>Bacteria</taxon>
        <taxon>Pseudomonadati</taxon>
        <taxon>Pseudomonadota</taxon>
        <taxon>Alphaproteobacteria</taxon>
        <taxon>Hyphomicrobiales</taxon>
        <taxon>Pleomorphomonadaceae</taxon>
        <taxon>Hartmannibacter</taxon>
    </lineage>
</organism>
<evidence type="ECO:0000256" key="2">
    <source>
        <dbReference type="ARBA" id="ARBA00001936"/>
    </source>
</evidence>
<evidence type="ECO:0000256" key="9">
    <source>
        <dbReference type="ARBA" id="ARBA00022837"/>
    </source>
</evidence>
<dbReference type="InterPro" id="IPR033247">
    <property type="entry name" value="Transketolase_fam"/>
</dbReference>
<dbReference type="RefSeq" id="WP_099559180.1">
    <property type="nucleotide sequence ID" value="NZ_LT960615.1"/>
</dbReference>
<feature type="binding site" evidence="16">
    <location>
        <position position="434"/>
    </location>
    <ligand>
        <name>thiamine diphosphate</name>
        <dbReference type="ChEBI" id="CHEBI:58937"/>
    </ligand>
</feature>
<keyword evidence="9" id="KW-0106">Calcium</keyword>
<dbReference type="InterPro" id="IPR005478">
    <property type="entry name" value="Transketolase_bac-like"/>
</dbReference>
<feature type="binding site" evidence="16">
    <location>
        <begin position="117"/>
        <end position="119"/>
    </location>
    <ligand>
        <name>thiamine diphosphate</name>
        <dbReference type="ChEBI" id="CHEBI:58937"/>
    </ligand>
</feature>
<dbReference type="InterPro" id="IPR005474">
    <property type="entry name" value="Transketolase_N"/>
</dbReference>
<feature type="site" description="Important for catalytic activity" evidence="18">
    <location>
        <position position="259"/>
    </location>
</feature>
<sequence>MPVSIRDRMADAIRFLSLDAIERATDGHPGAPLGCAEIITALFTRHMKFDPQNPLWPDRDRFVLSNGHGSMLLYSALHLSGYEGISIDEIRNFRVLGSHTHGHPERAPELGIEVTTGPLGQGIANAVGMAVAEARLAAFIGPDIVDHRTFALVGDGCLMEGVGQEVISLAGHLRLGKLCFLWDDNRITDDGSTDLSISEDVRGRFRIAGWQVIDVDGHDIDAVTEALKAADADEHPSMIACTTVIGRGLPRLEGRRGAHGGRVYSADLVEAREAAGWTHGLFEVPSDVYKAWTDGASVRNRPNVAAWEAAVAALPANRRAEFERLMRGDLPDGWREMLTAHRKRLAEEATTRSSNEATAEIVNLLAETIPELLPGAPDLEGPTNCKGKLVAFTAEEPTGRYLHYGIREHAMGSMMNGIVAHGGVLPLGATYLVFSDYMRPALRMAALMDLPVVTIYSHDSIGIGRNGPTHQPVEYLASLRAMPNMAVFRPADAVETAECWELALDRRGGPSSMICSRQPLQALRCDGGTQNKSAAGAYVLAEAEGGPRTVTLLATGSEVALAVAARDRLQADGVATAVVSMPCWELFEAQSVAYRNAVLGPGTIRVGVEAAVRQGWDRWIGPNGGFVGMTGFGASGASDDLYRHFGITVGAIVEQAKSRIEKNFEQISLAQF</sequence>
<evidence type="ECO:0000256" key="7">
    <source>
        <dbReference type="ARBA" id="ARBA00022679"/>
    </source>
</evidence>
<evidence type="ECO:0000256" key="12">
    <source>
        <dbReference type="ARBA" id="ARBA00049473"/>
    </source>
</evidence>
<dbReference type="GO" id="GO:0004802">
    <property type="term" value="F:transketolase activity"/>
    <property type="evidence" value="ECO:0007669"/>
    <property type="project" value="UniProtKB-UniRule"/>
</dbReference>
<gene>
    <name evidence="20" type="primary">tktA_4</name>
    <name evidence="20" type="ORF">HDIA_P0049</name>
</gene>
<feature type="binding site" evidence="15">
    <location>
        <position position="259"/>
    </location>
    <ligand>
        <name>substrate</name>
    </ligand>
</feature>
<evidence type="ECO:0000256" key="6">
    <source>
        <dbReference type="ARBA" id="ARBA00013152"/>
    </source>
</evidence>
<evidence type="ECO:0000256" key="5">
    <source>
        <dbReference type="ARBA" id="ARBA00011738"/>
    </source>
</evidence>
<evidence type="ECO:0000256" key="18">
    <source>
        <dbReference type="PIRSR" id="PIRSR605478-5"/>
    </source>
</evidence>
<dbReference type="Proteomes" id="UP000223606">
    <property type="component" value="Plasmid HDIAp1"/>
</dbReference>
<dbReference type="GO" id="GO:0046872">
    <property type="term" value="F:metal ion binding"/>
    <property type="evidence" value="ECO:0007669"/>
    <property type="project" value="UniProtKB-KW"/>
</dbReference>
<evidence type="ECO:0000256" key="14">
    <source>
        <dbReference type="PIRSR" id="PIRSR605478-1"/>
    </source>
</evidence>
<protein>
    <recommendedName>
        <fullName evidence="6 13">Transketolase</fullName>
        <ecNumber evidence="6 13">2.2.1.1</ecNumber>
    </recommendedName>
</protein>
<dbReference type="SUPFAM" id="SSF52518">
    <property type="entry name" value="Thiamin diphosphate-binding fold (THDP-binding)"/>
    <property type="match status" value="2"/>
</dbReference>
<evidence type="ECO:0000256" key="1">
    <source>
        <dbReference type="ARBA" id="ARBA00001913"/>
    </source>
</evidence>
<keyword evidence="11 16" id="KW-0786">Thiamine pyrophosphate</keyword>
<feature type="binding site" evidence="16">
    <location>
        <position position="259"/>
    </location>
    <ligand>
        <name>thiamine diphosphate</name>
        <dbReference type="ChEBI" id="CHEBI:58937"/>
    </ligand>
</feature>
<evidence type="ECO:0000256" key="15">
    <source>
        <dbReference type="PIRSR" id="PIRSR605478-2"/>
    </source>
</evidence>
<dbReference type="InterPro" id="IPR005475">
    <property type="entry name" value="Transketolase-like_Pyr-bd"/>
</dbReference>
<feature type="binding site" evidence="17">
    <location>
        <position position="187"/>
    </location>
    <ligand>
        <name>Mg(2+)</name>
        <dbReference type="ChEBI" id="CHEBI:18420"/>
    </ligand>
</feature>
<dbReference type="PANTHER" id="PTHR43522">
    <property type="entry name" value="TRANSKETOLASE"/>
    <property type="match status" value="1"/>
</dbReference>
<dbReference type="NCBIfam" id="TIGR00232">
    <property type="entry name" value="tktlase_bact"/>
    <property type="match status" value="1"/>
</dbReference>
<dbReference type="CDD" id="cd02012">
    <property type="entry name" value="TPP_TK"/>
    <property type="match status" value="1"/>
</dbReference>
<feature type="binding site" evidence="17">
    <location>
        <position position="155"/>
    </location>
    <ligand>
        <name>Mg(2+)</name>
        <dbReference type="ChEBI" id="CHEBI:18420"/>
    </ligand>
</feature>
<dbReference type="SMART" id="SM00861">
    <property type="entry name" value="Transket_pyr"/>
    <property type="match status" value="1"/>
</dbReference>
<comment type="similarity">
    <text evidence="4">Belongs to the transketolase family.</text>
</comment>
<dbReference type="Pfam" id="PF00456">
    <property type="entry name" value="Transketolase_N"/>
    <property type="match status" value="1"/>
</dbReference>
<dbReference type="SUPFAM" id="SSF52922">
    <property type="entry name" value="TK C-terminal domain-like"/>
    <property type="match status" value="1"/>
</dbReference>
<evidence type="ECO:0000256" key="3">
    <source>
        <dbReference type="ARBA" id="ARBA00001941"/>
    </source>
</evidence>
<dbReference type="EC" id="2.2.1.1" evidence="6 13"/>
<accession>A0A2C9DE64</accession>
<evidence type="ECO:0000256" key="13">
    <source>
        <dbReference type="NCBIfam" id="TIGR00232"/>
    </source>
</evidence>
<keyword evidence="21" id="KW-1185">Reference proteome</keyword>
<feature type="binding site" evidence="15">
    <location>
        <position position="470"/>
    </location>
    <ligand>
        <name>substrate</name>
    </ligand>
</feature>